<sequence>MANIDYKLQCLINNGIKFIFNLERDEHITPQRRSLQWLTVKSKRCYFLACFLYKLFSSGEPSFLRSMFVKESPDIRCSERLAAKHNNVTFKIPNFSTASYEHSFLISSIPL</sequence>
<gene>
    <name evidence="1" type="ORF">HICCMSTLAB_LOCUS13891</name>
</gene>
<dbReference type="Proteomes" id="UP000786811">
    <property type="component" value="Unassembled WGS sequence"/>
</dbReference>
<evidence type="ECO:0000313" key="2">
    <source>
        <dbReference type="Proteomes" id="UP000786811"/>
    </source>
</evidence>
<protein>
    <submittedName>
        <fullName evidence="1">Uncharacterized protein</fullName>
    </submittedName>
</protein>
<dbReference type="AlphaFoldDB" id="A0A8J2HNY7"/>
<dbReference type="OrthoDB" id="7693421at2759"/>
<name>A0A8J2HNY7_COTCN</name>
<accession>A0A8J2HNY7</accession>
<keyword evidence="2" id="KW-1185">Reference proteome</keyword>
<evidence type="ECO:0000313" key="1">
    <source>
        <dbReference type="EMBL" id="CAG5109255.1"/>
    </source>
</evidence>
<organism evidence="1 2">
    <name type="scientific">Cotesia congregata</name>
    <name type="common">Parasitoid wasp</name>
    <name type="synonym">Apanteles congregatus</name>
    <dbReference type="NCBI Taxonomy" id="51543"/>
    <lineage>
        <taxon>Eukaryota</taxon>
        <taxon>Metazoa</taxon>
        <taxon>Ecdysozoa</taxon>
        <taxon>Arthropoda</taxon>
        <taxon>Hexapoda</taxon>
        <taxon>Insecta</taxon>
        <taxon>Pterygota</taxon>
        <taxon>Neoptera</taxon>
        <taxon>Endopterygota</taxon>
        <taxon>Hymenoptera</taxon>
        <taxon>Apocrita</taxon>
        <taxon>Ichneumonoidea</taxon>
        <taxon>Braconidae</taxon>
        <taxon>Microgastrinae</taxon>
        <taxon>Cotesia</taxon>
    </lineage>
</organism>
<dbReference type="EMBL" id="CAJNRD030001124">
    <property type="protein sequence ID" value="CAG5109255.1"/>
    <property type="molecule type" value="Genomic_DNA"/>
</dbReference>
<proteinExistence type="predicted"/>
<comment type="caution">
    <text evidence="1">The sequence shown here is derived from an EMBL/GenBank/DDBJ whole genome shotgun (WGS) entry which is preliminary data.</text>
</comment>
<reference evidence="1" key="1">
    <citation type="submission" date="2021-04" db="EMBL/GenBank/DDBJ databases">
        <authorList>
            <person name="Chebbi M.A.C M."/>
        </authorList>
    </citation>
    <scope>NUCLEOTIDE SEQUENCE</scope>
</reference>